<dbReference type="Pfam" id="PF13356">
    <property type="entry name" value="Arm-DNA-bind_3"/>
    <property type="match status" value="1"/>
</dbReference>
<accession>W8WVW4</accession>
<dbReference type="InterPro" id="IPR038488">
    <property type="entry name" value="Integrase_DNA-bd_sf"/>
</dbReference>
<keyword evidence="9" id="KW-1185">Reference proteome</keyword>
<dbReference type="Pfam" id="PF22022">
    <property type="entry name" value="Phage_int_M"/>
    <property type="match status" value="1"/>
</dbReference>
<dbReference type="InterPro" id="IPR010998">
    <property type="entry name" value="Integrase_recombinase_N"/>
</dbReference>
<dbReference type="RefSeq" id="WP_052355659.1">
    <property type="nucleotide sequence ID" value="NZ_HG916765.1"/>
</dbReference>
<dbReference type="GO" id="GO:0015074">
    <property type="term" value="P:DNA integration"/>
    <property type="evidence" value="ECO:0007669"/>
    <property type="project" value="UniProtKB-KW"/>
</dbReference>
<evidence type="ECO:0000256" key="2">
    <source>
        <dbReference type="ARBA" id="ARBA00022908"/>
    </source>
</evidence>
<evidence type="ECO:0000256" key="5">
    <source>
        <dbReference type="PROSITE-ProRule" id="PRU01248"/>
    </source>
</evidence>
<reference evidence="8 9" key="1">
    <citation type="journal article" date="2014" name="BMC Microbiol.">
        <title>The oxygen-independent metabolism of cyclic monoterpenes in Castellaniella defragrans 65Phen.</title>
        <authorList>
            <person name="Petasch J."/>
            <person name="Disch E.M."/>
            <person name="Markert S."/>
            <person name="Becher D."/>
            <person name="Schweder T."/>
            <person name="Huttel B."/>
            <person name="Reinhardt R."/>
            <person name="Harder J."/>
        </authorList>
    </citation>
    <scope>NUCLEOTIDE SEQUENCE [LARGE SCALE GENOMIC DNA]</scope>
    <source>
        <strain evidence="8">65Phen</strain>
    </source>
</reference>
<dbReference type="Proteomes" id="UP000019805">
    <property type="component" value="Chromosome"/>
</dbReference>
<keyword evidence="3 5" id="KW-0238">DNA-binding</keyword>
<name>W8WVW4_CASD6</name>
<dbReference type="Pfam" id="PF00589">
    <property type="entry name" value="Phage_integrase"/>
    <property type="match status" value="1"/>
</dbReference>
<dbReference type="AlphaFoldDB" id="W8WVW4"/>
<evidence type="ECO:0000256" key="1">
    <source>
        <dbReference type="ARBA" id="ARBA00008857"/>
    </source>
</evidence>
<dbReference type="HOGENOM" id="CLU_027562_0_2_4"/>
<evidence type="ECO:0000313" key="9">
    <source>
        <dbReference type="Proteomes" id="UP000019805"/>
    </source>
</evidence>
<protein>
    <submittedName>
        <fullName evidence="8">Integrase</fullName>
    </submittedName>
</protein>
<keyword evidence="2" id="KW-0229">DNA integration</keyword>
<proteinExistence type="inferred from homology"/>
<feature type="domain" description="Core-binding (CB)" evidence="7">
    <location>
        <begin position="104"/>
        <end position="185"/>
    </location>
</feature>
<evidence type="ECO:0000259" key="7">
    <source>
        <dbReference type="PROSITE" id="PS51900"/>
    </source>
</evidence>
<gene>
    <name evidence="8" type="ORF">BN940_07031</name>
</gene>
<dbReference type="Gene3D" id="1.10.443.10">
    <property type="entry name" value="Intergrase catalytic core"/>
    <property type="match status" value="1"/>
</dbReference>
<dbReference type="InterPro" id="IPR013762">
    <property type="entry name" value="Integrase-like_cat_sf"/>
</dbReference>
<dbReference type="Gene3D" id="3.30.160.390">
    <property type="entry name" value="Integrase, DNA-binding domain"/>
    <property type="match status" value="1"/>
</dbReference>
<dbReference type="InterPro" id="IPR002104">
    <property type="entry name" value="Integrase_catalytic"/>
</dbReference>
<organism evidence="8 9">
    <name type="scientific">Castellaniella defragrans (strain DSM 12143 / CCUG 39792 / 65Phen)</name>
    <name type="common">Alcaligenes defragrans</name>
    <dbReference type="NCBI Taxonomy" id="1437824"/>
    <lineage>
        <taxon>Bacteria</taxon>
        <taxon>Pseudomonadati</taxon>
        <taxon>Pseudomonadota</taxon>
        <taxon>Betaproteobacteria</taxon>
        <taxon>Burkholderiales</taxon>
        <taxon>Alcaligenaceae</taxon>
        <taxon>Castellaniella</taxon>
    </lineage>
</organism>
<evidence type="ECO:0000256" key="3">
    <source>
        <dbReference type="ARBA" id="ARBA00023125"/>
    </source>
</evidence>
<dbReference type="OrthoDB" id="9775880at2"/>
<dbReference type="InterPro" id="IPR053876">
    <property type="entry name" value="Phage_int_M"/>
</dbReference>
<dbReference type="PANTHER" id="PTHR30629:SF2">
    <property type="entry name" value="PROPHAGE INTEGRASE INTS-RELATED"/>
    <property type="match status" value="1"/>
</dbReference>
<dbReference type="InterPro" id="IPR025166">
    <property type="entry name" value="Integrase_DNA_bind_dom"/>
</dbReference>
<dbReference type="InterPro" id="IPR011010">
    <property type="entry name" value="DNA_brk_join_enz"/>
</dbReference>
<dbReference type="Gene3D" id="1.10.150.130">
    <property type="match status" value="1"/>
</dbReference>
<evidence type="ECO:0000259" key="6">
    <source>
        <dbReference type="PROSITE" id="PS51898"/>
    </source>
</evidence>
<dbReference type="PATRIC" id="fig|1437824.5.peg.1389"/>
<dbReference type="InterPro" id="IPR044068">
    <property type="entry name" value="CB"/>
</dbReference>
<dbReference type="GO" id="GO:0006310">
    <property type="term" value="P:DNA recombination"/>
    <property type="evidence" value="ECO:0007669"/>
    <property type="project" value="UniProtKB-KW"/>
</dbReference>
<keyword evidence="4" id="KW-0233">DNA recombination</keyword>
<dbReference type="InterPro" id="IPR050808">
    <property type="entry name" value="Phage_Integrase"/>
</dbReference>
<dbReference type="SUPFAM" id="SSF56349">
    <property type="entry name" value="DNA breaking-rejoining enzymes"/>
    <property type="match status" value="1"/>
</dbReference>
<dbReference type="PANTHER" id="PTHR30629">
    <property type="entry name" value="PROPHAGE INTEGRASE"/>
    <property type="match status" value="1"/>
</dbReference>
<dbReference type="CDD" id="cd00801">
    <property type="entry name" value="INT_P4_C"/>
    <property type="match status" value="1"/>
</dbReference>
<dbReference type="eggNOG" id="COG0582">
    <property type="taxonomic scope" value="Bacteria"/>
</dbReference>
<dbReference type="PROSITE" id="PS51898">
    <property type="entry name" value="TYR_RECOMBINASE"/>
    <property type="match status" value="1"/>
</dbReference>
<evidence type="ECO:0000313" key="8">
    <source>
        <dbReference type="EMBL" id="CDM23873.1"/>
    </source>
</evidence>
<sequence>MPKKAQYRTDRWVASRKGPGRYAVGGVDGLHLRITSTGSRSWVLRVKVGDLRRDIGIGPYPFVTLEQARQEAFEIHKRIRDGADPLAKRREVRQAIKAQQAGDKTFSECAAAYIEAKAPEWKNPKHRQQWENTLSQYAYPVMGSLAVADIDLPHVLAVLEPIWTTKTETASRLRGRIESVLDWATVRKYRTGLNPARWKGHLDTILPARGKVQKVEHHKAMPIDDMPGFWRDLAGRDGMGARALQLVILTAARSGEVRGATWDEIDLDAKTWTIPASRMKAGAEHRVPLSDTAVALLKAVPRLEGCPYVFHSVRSGQLSDMSLTAVMRRMGLAAVPHGFRSTFRDWCGERTHYPRELAEQALAHTLANRVEAAYRRGDALEKRRDMMQAWADFLRGE</sequence>
<dbReference type="EMBL" id="HG916765">
    <property type="protein sequence ID" value="CDM23873.1"/>
    <property type="molecule type" value="Genomic_DNA"/>
</dbReference>
<dbReference type="STRING" id="1437824.BN940_07031"/>
<feature type="domain" description="Tyr recombinase" evidence="6">
    <location>
        <begin position="216"/>
        <end position="387"/>
    </location>
</feature>
<dbReference type="KEGG" id="cdn:BN940_07031"/>
<evidence type="ECO:0000256" key="4">
    <source>
        <dbReference type="ARBA" id="ARBA00023172"/>
    </source>
</evidence>
<comment type="similarity">
    <text evidence="1">Belongs to the 'phage' integrase family.</text>
</comment>
<dbReference type="GO" id="GO:0003677">
    <property type="term" value="F:DNA binding"/>
    <property type="evidence" value="ECO:0007669"/>
    <property type="project" value="UniProtKB-UniRule"/>
</dbReference>
<dbReference type="PROSITE" id="PS51900">
    <property type="entry name" value="CB"/>
    <property type="match status" value="1"/>
</dbReference>